<dbReference type="WBParaSite" id="ALUE_0002334201-mRNA-1">
    <property type="protein sequence ID" value="ALUE_0002334201-mRNA-1"/>
    <property type="gene ID" value="ALUE_0002334201"/>
</dbReference>
<evidence type="ECO:0000313" key="2">
    <source>
        <dbReference type="WBParaSite" id="ALUE_0002334201-mRNA-1"/>
    </source>
</evidence>
<keyword evidence="1" id="KW-1185">Reference proteome</keyword>
<organism evidence="1 2">
    <name type="scientific">Ascaris lumbricoides</name>
    <name type="common">Giant roundworm</name>
    <dbReference type="NCBI Taxonomy" id="6252"/>
    <lineage>
        <taxon>Eukaryota</taxon>
        <taxon>Metazoa</taxon>
        <taxon>Ecdysozoa</taxon>
        <taxon>Nematoda</taxon>
        <taxon>Chromadorea</taxon>
        <taxon>Rhabditida</taxon>
        <taxon>Spirurina</taxon>
        <taxon>Ascaridomorpha</taxon>
        <taxon>Ascaridoidea</taxon>
        <taxon>Ascarididae</taxon>
        <taxon>Ascaris</taxon>
    </lineage>
</organism>
<evidence type="ECO:0000313" key="1">
    <source>
        <dbReference type="Proteomes" id="UP000036681"/>
    </source>
</evidence>
<name>A0A0M3IX64_ASCLU</name>
<reference evidence="2" key="1">
    <citation type="submission" date="2017-02" db="UniProtKB">
        <authorList>
            <consortium name="WormBaseParasite"/>
        </authorList>
    </citation>
    <scope>IDENTIFICATION</scope>
</reference>
<accession>A0A0M3IX64</accession>
<protein>
    <submittedName>
        <fullName evidence="2">BHLH domain-containing protein</fullName>
    </submittedName>
</protein>
<proteinExistence type="predicted"/>
<sequence length="75" mass="8834">MRECLPHLCGNTEIERRKAIADLVQERLFDLGEKLETQLQNEFNNLAQSLLIYTFKLTLALNKATSFIIYYFCLY</sequence>
<dbReference type="Proteomes" id="UP000036681">
    <property type="component" value="Unplaced"/>
</dbReference>
<dbReference type="AlphaFoldDB" id="A0A0M3IX64"/>